<evidence type="ECO:0000313" key="1">
    <source>
        <dbReference type="EMBL" id="MBD2767181.1"/>
    </source>
</evidence>
<name>A0A927BAM0_9BACT</name>
<sequence>MDNWPILLALTLALSGGVYLLSRPLPLDYKNREYQRHLTHEEVAALRRGETIEKTHKAFQSIWKDYYDEGPLRVTPTPKGKYKYTFLPHGEWRRLRTDGRLWAEFTQTSWPQENYWHEYFPTGQPDFHMVTVPQVLDGDSVLEVRTTYFKLATPTDTAYVEHRFAKLHENKEARKRFYSFDAVGKRVVPPGWKPTR</sequence>
<evidence type="ECO:0000313" key="2">
    <source>
        <dbReference type="Proteomes" id="UP000612233"/>
    </source>
</evidence>
<dbReference type="Proteomes" id="UP000612233">
    <property type="component" value="Unassembled WGS sequence"/>
</dbReference>
<proteinExistence type="predicted"/>
<dbReference type="AlphaFoldDB" id="A0A927BAM0"/>
<comment type="caution">
    <text evidence="1">The sequence shown here is derived from an EMBL/GenBank/DDBJ whole genome shotgun (WGS) entry which is preliminary data.</text>
</comment>
<dbReference type="EMBL" id="JACXAD010000004">
    <property type="protein sequence ID" value="MBD2767181.1"/>
    <property type="molecule type" value="Genomic_DNA"/>
</dbReference>
<protein>
    <submittedName>
        <fullName evidence="1">Uncharacterized protein</fullName>
    </submittedName>
</protein>
<organism evidence="1 2">
    <name type="scientific">Hymenobacter montanus</name>
    <dbReference type="NCBI Taxonomy" id="2771359"/>
    <lineage>
        <taxon>Bacteria</taxon>
        <taxon>Pseudomonadati</taxon>
        <taxon>Bacteroidota</taxon>
        <taxon>Cytophagia</taxon>
        <taxon>Cytophagales</taxon>
        <taxon>Hymenobacteraceae</taxon>
        <taxon>Hymenobacter</taxon>
    </lineage>
</organism>
<accession>A0A927BAM0</accession>
<gene>
    <name evidence="1" type="ORF">IC235_04640</name>
</gene>
<keyword evidence="2" id="KW-1185">Reference proteome</keyword>
<dbReference type="RefSeq" id="WP_191004013.1">
    <property type="nucleotide sequence ID" value="NZ_JACXAD010000004.1"/>
</dbReference>
<reference evidence="1" key="1">
    <citation type="submission" date="2020-09" db="EMBL/GenBank/DDBJ databases">
        <authorList>
            <person name="Kim M.K."/>
        </authorList>
    </citation>
    <scope>NUCLEOTIDE SEQUENCE</scope>
    <source>
        <strain evidence="1">BT664</strain>
    </source>
</reference>